<sequence>MTYFEIIEGEIYFDVSEEVNPAPHFYYNGTGYGWEEVPFVEFINNEERLGDLKFYKNYIDAYDLITSDTLNTLDEMQSLIYILKGYQGTNLKEFMTNLKRFKMIATDKDGGVDTKQAEVPVTAVDSVLDRYTKDIFYFGQGADVSMDKFGNAPSGVALRQLFQLLDMKASVMERKFTKGLKHFAWFLVEYINITEKKDHDYKDLTFTFNKSMLTNEAEQIEMGQNSAGIASKETILENHPWVKDVELEMRRLEEEAIRFGESLPPLNEDDEPNGGASSSNAQEQTNGNDEFPCPECNGDGKITSPATAKQIQCPSCKGTGVRKQ</sequence>
<dbReference type="Gene3D" id="6.20.20.10">
    <property type="match status" value="1"/>
</dbReference>
<proteinExistence type="predicted"/>
<organism evidence="2 3">
    <name type="scientific">Planococcus rifietoensis</name>
    <dbReference type="NCBI Taxonomy" id="200991"/>
    <lineage>
        <taxon>Bacteria</taxon>
        <taxon>Bacillati</taxon>
        <taxon>Bacillota</taxon>
        <taxon>Bacilli</taxon>
        <taxon>Bacillales</taxon>
        <taxon>Caryophanaceae</taxon>
        <taxon>Planococcus</taxon>
    </lineage>
</organism>
<reference evidence="2" key="1">
    <citation type="submission" date="2016-01" db="EMBL/GenBank/DDBJ databases">
        <title>Complete genome of Planococcus rifietoensis type strain M8.</title>
        <authorList>
            <person name="See-Too W.S."/>
        </authorList>
    </citation>
    <scope>NUCLEOTIDE SEQUENCE [LARGE SCALE GENOMIC DNA]</scope>
    <source>
        <strain evidence="2">M8</strain>
    </source>
</reference>
<evidence type="ECO:0000313" key="3">
    <source>
        <dbReference type="Proteomes" id="UP000067683"/>
    </source>
</evidence>
<evidence type="ECO:0000313" key="2">
    <source>
        <dbReference type="EMBL" id="ALS76901.1"/>
    </source>
</evidence>
<dbReference type="NCBIfam" id="TIGR01538">
    <property type="entry name" value="portal_SPP1"/>
    <property type="match status" value="1"/>
</dbReference>
<dbReference type="InterPro" id="IPR006428">
    <property type="entry name" value="Portal_SPP1-type"/>
</dbReference>
<protein>
    <recommendedName>
        <fullName evidence="4">Phage portal protein</fullName>
    </recommendedName>
</protein>
<evidence type="ECO:0000256" key="1">
    <source>
        <dbReference type="SAM" id="MobiDB-lite"/>
    </source>
</evidence>
<feature type="compositionally biased region" description="Polar residues" evidence="1">
    <location>
        <begin position="275"/>
        <end position="288"/>
    </location>
</feature>
<dbReference type="InterPro" id="IPR021145">
    <property type="entry name" value="Portal_protein_SPP1_Gp6-like"/>
</dbReference>
<dbReference type="RefSeq" id="WP_058383602.1">
    <property type="nucleotide sequence ID" value="NZ_CP013659.2"/>
</dbReference>
<dbReference type="AlphaFoldDB" id="A0A0U2ZI60"/>
<dbReference type="KEGG" id="prt:AUC31_17485"/>
<feature type="region of interest" description="Disordered" evidence="1">
    <location>
        <begin position="258"/>
        <end position="324"/>
    </location>
</feature>
<gene>
    <name evidence="2" type="ORF">AUC31_17485</name>
</gene>
<name>A0A0U2ZI60_9BACL</name>
<feature type="compositionally biased region" description="Polar residues" evidence="1">
    <location>
        <begin position="304"/>
        <end position="313"/>
    </location>
</feature>
<keyword evidence="3" id="KW-1185">Reference proteome</keyword>
<dbReference type="STRING" id="200991.AUC31_17485"/>
<dbReference type="Pfam" id="PF05133">
    <property type="entry name" value="SPP1_portal"/>
    <property type="match status" value="1"/>
</dbReference>
<dbReference type="Proteomes" id="UP000067683">
    <property type="component" value="Chromosome"/>
</dbReference>
<dbReference type="EMBL" id="CP013659">
    <property type="protein sequence ID" value="ALS76901.1"/>
    <property type="molecule type" value="Genomic_DNA"/>
</dbReference>
<accession>A0A0U2ZI60</accession>
<dbReference type="OrthoDB" id="3189403at2"/>
<evidence type="ECO:0008006" key="4">
    <source>
        <dbReference type="Google" id="ProtNLM"/>
    </source>
</evidence>